<dbReference type="InterPro" id="IPR015943">
    <property type="entry name" value="WD40/YVTN_repeat-like_dom_sf"/>
</dbReference>
<reference evidence="7" key="2">
    <citation type="submission" date="2023-01" db="EMBL/GenBank/DDBJ databases">
        <title>Draft genome sequence of Paraferrimonas sedimenticola strain NBRC 101628.</title>
        <authorList>
            <person name="Sun Q."/>
            <person name="Mori K."/>
        </authorList>
    </citation>
    <scope>NUCLEOTIDE SEQUENCE</scope>
    <source>
        <strain evidence="7">NBRC 101628</strain>
    </source>
</reference>
<evidence type="ECO:0000256" key="4">
    <source>
        <dbReference type="HAMAP-Rule" id="MF_00923"/>
    </source>
</evidence>
<keyword evidence="3 4" id="KW-0998">Cell outer membrane</keyword>
<dbReference type="SUPFAM" id="SSF50998">
    <property type="entry name" value="Quinoprotein alcohol dehydrogenase-like"/>
    <property type="match status" value="1"/>
</dbReference>
<dbReference type="AlphaFoldDB" id="A0AA37RQK1"/>
<dbReference type="GO" id="GO:0051205">
    <property type="term" value="P:protein insertion into membrane"/>
    <property type="evidence" value="ECO:0007669"/>
    <property type="project" value="UniProtKB-UniRule"/>
</dbReference>
<dbReference type="GO" id="GO:0043165">
    <property type="term" value="P:Gram-negative-bacterium-type cell outer membrane assembly"/>
    <property type="evidence" value="ECO:0007669"/>
    <property type="project" value="UniProtKB-UniRule"/>
</dbReference>
<dbReference type="Proteomes" id="UP001161422">
    <property type="component" value="Unassembled WGS sequence"/>
</dbReference>
<dbReference type="Gene3D" id="2.130.10.10">
    <property type="entry name" value="YVTN repeat-like/Quinoprotein amine dehydrogenase"/>
    <property type="match status" value="1"/>
</dbReference>
<keyword evidence="4" id="KW-0449">Lipoprotein</keyword>
<dbReference type="Pfam" id="PF13360">
    <property type="entry name" value="PQQ_2"/>
    <property type="match status" value="2"/>
</dbReference>
<evidence type="ECO:0000256" key="2">
    <source>
        <dbReference type="ARBA" id="ARBA00023136"/>
    </source>
</evidence>
<dbReference type="SMART" id="SM00564">
    <property type="entry name" value="PQQ"/>
    <property type="match status" value="7"/>
</dbReference>
<comment type="similarity">
    <text evidence="4">Belongs to the BamB family.</text>
</comment>
<dbReference type="NCBIfam" id="NF008351">
    <property type="entry name" value="PRK11138.1"/>
    <property type="match status" value="1"/>
</dbReference>
<comment type="caution">
    <text evidence="7">The sequence shown here is derived from an EMBL/GenBank/DDBJ whole genome shotgun (WGS) entry which is preliminary data.</text>
</comment>
<name>A0AA37RQK1_9GAMM</name>
<dbReference type="PROSITE" id="PS51257">
    <property type="entry name" value="PROKAR_LIPOPROTEIN"/>
    <property type="match status" value="1"/>
</dbReference>
<dbReference type="InterPro" id="IPR017687">
    <property type="entry name" value="BamB"/>
</dbReference>
<dbReference type="InterPro" id="IPR002372">
    <property type="entry name" value="PQQ_rpt_dom"/>
</dbReference>
<dbReference type="GO" id="GO:0009279">
    <property type="term" value="C:cell outer membrane"/>
    <property type="evidence" value="ECO:0007669"/>
    <property type="project" value="UniProtKB-SubCell"/>
</dbReference>
<feature type="domain" description="Pyrrolo-quinoline quinone repeat" evidence="6">
    <location>
        <begin position="112"/>
        <end position="321"/>
    </location>
</feature>
<dbReference type="PANTHER" id="PTHR34512">
    <property type="entry name" value="CELL SURFACE PROTEIN"/>
    <property type="match status" value="1"/>
</dbReference>
<gene>
    <name evidence="4 7" type="primary">bamB</name>
    <name evidence="7" type="ORF">GCM10007895_03960</name>
</gene>
<evidence type="ECO:0000259" key="6">
    <source>
        <dbReference type="Pfam" id="PF13360"/>
    </source>
</evidence>
<feature type="chain" id="PRO_5041225168" description="Outer membrane protein assembly factor BamB" evidence="5">
    <location>
        <begin position="23"/>
        <end position="395"/>
    </location>
</feature>
<evidence type="ECO:0000313" key="7">
    <source>
        <dbReference type="EMBL" id="GLP95090.1"/>
    </source>
</evidence>
<dbReference type="PANTHER" id="PTHR34512:SF30">
    <property type="entry name" value="OUTER MEMBRANE PROTEIN ASSEMBLY FACTOR BAMB"/>
    <property type="match status" value="1"/>
</dbReference>
<comment type="subcellular location">
    <subcellularLocation>
        <location evidence="4">Cell outer membrane</location>
        <topology evidence="4">Lipid-anchor</topology>
    </subcellularLocation>
</comment>
<feature type="signal peptide" evidence="5">
    <location>
        <begin position="1"/>
        <end position="22"/>
    </location>
</feature>
<protein>
    <recommendedName>
        <fullName evidence="4">Outer membrane protein assembly factor BamB</fullName>
    </recommendedName>
</protein>
<sequence>MKFWRNPLVGAMVAVAALTACSSNDVEEEPIAELQEIDAKVEAKILWDTSIGDGVEDYYSRLRPAVRYGKIFVADRFGELRAIDKETRDTLWEKDFSEVFRDSPLAKNKGAKVAAGITVARNKVFIGNESGYLAAFDQETGENQWLARVNGELLSKPLVAEGLVIVHTGAGSIVALNVDNGEEAWKYEAQIPPLTLRGTSSPSYDSGGVFVGSADGKVSVLVVNNGQVAWEVPTLQVKGNNELDRVADIDVKPLIVGDTLYVVGYNGNLSALELRTGRVKWARQYSSFNELAMDGYTLFLVDDFSRVYAVDRRNGLELWSNSELTNRSLTAPQAIGNYVVAGDFEGYLHVFNQADGEIVGRVQVDDSGLYAQPLVMDGKLILQTRAGKVAEIEIQ</sequence>
<dbReference type="HAMAP" id="MF_00923">
    <property type="entry name" value="OM_assembly_BamB"/>
    <property type="match status" value="1"/>
</dbReference>
<comment type="subunit">
    <text evidence="4">Part of the Bam complex.</text>
</comment>
<dbReference type="RefSeq" id="WP_095505883.1">
    <property type="nucleotide sequence ID" value="NZ_BSNC01000001.1"/>
</dbReference>
<evidence type="ECO:0000313" key="8">
    <source>
        <dbReference type="Proteomes" id="UP001161422"/>
    </source>
</evidence>
<dbReference type="InterPro" id="IPR011047">
    <property type="entry name" value="Quinoprotein_ADH-like_sf"/>
</dbReference>
<accession>A0AA37RQK1</accession>
<dbReference type="InterPro" id="IPR018391">
    <property type="entry name" value="PQQ_b-propeller_rpt"/>
</dbReference>
<keyword evidence="4" id="KW-0564">Palmitate</keyword>
<keyword evidence="1 4" id="KW-0732">Signal</keyword>
<proteinExistence type="inferred from homology"/>
<dbReference type="NCBIfam" id="TIGR03300">
    <property type="entry name" value="assembly_YfgL"/>
    <property type="match status" value="1"/>
</dbReference>
<comment type="function">
    <text evidence="4">Part of the outer membrane protein assembly complex, which is involved in assembly and insertion of beta-barrel proteins into the outer membrane.</text>
</comment>
<keyword evidence="2 4" id="KW-0472">Membrane</keyword>
<evidence type="ECO:0000256" key="1">
    <source>
        <dbReference type="ARBA" id="ARBA00022729"/>
    </source>
</evidence>
<dbReference type="EMBL" id="BSNC01000001">
    <property type="protein sequence ID" value="GLP95090.1"/>
    <property type="molecule type" value="Genomic_DNA"/>
</dbReference>
<evidence type="ECO:0000256" key="5">
    <source>
        <dbReference type="SAM" id="SignalP"/>
    </source>
</evidence>
<organism evidence="7 8">
    <name type="scientific">Paraferrimonas sedimenticola</name>
    <dbReference type="NCBI Taxonomy" id="375674"/>
    <lineage>
        <taxon>Bacteria</taxon>
        <taxon>Pseudomonadati</taxon>
        <taxon>Pseudomonadota</taxon>
        <taxon>Gammaproteobacteria</taxon>
        <taxon>Alteromonadales</taxon>
        <taxon>Ferrimonadaceae</taxon>
        <taxon>Paraferrimonas</taxon>
    </lineage>
</organism>
<feature type="domain" description="Pyrrolo-quinoline quinone repeat" evidence="6">
    <location>
        <begin position="45"/>
        <end position="108"/>
    </location>
</feature>
<evidence type="ECO:0000256" key="3">
    <source>
        <dbReference type="ARBA" id="ARBA00023237"/>
    </source>
</evidence>
<reference evidence="7" key="1">
    <citation type="journal article" date="2014" name="Int. J. Syst. Evol. Microbiol.">
        <title>Complete genome sequence of Corynebacterium casei LMG S-19264T (=DSM 44701T), isolated from a smear-ripened cheese.</title>
        <authorList>
            <consortium name="US DOE Joint Genome Institute (JGI-PGF)"/>
            <person name="Walter F."/>
            <person name="Albersmeier A."/>
            <person name="Kalinowski J."/>
            <person name="Ruckert C."/>
        </authorList>
    </citation>
    <scope>NUCLEOTIDE SEQUENCE</scope>
    <source>
        <strain evidence="7">NBRC 101628</strain>
    </source>
</reference>
<keyword evidence="8" id="KW-1185">Reference proteome</keyword>